<evidence type="ECO:0000313" key="2">
    <source>
        <dbReference type="Proteomes" id="UP000182521"/>
    </source>
</evidence>
<dbReference type="KEGG" id="frc:KX01_128"/>
<name>A0A1J0KS35_9GAMM</name>
<dbReference type="EMBL" id="CP009654">
    <property type="protein sequence ID" value="APC96436.1"/>
    <property type="molecule type" value="Genomic_DNA"/>
</dbReference>
<organism evidence="1 2">
    <name type="scientific">Francisella frigiditurris</name>
    <dbReference type="NCBI Taxonomy" id="1542390"/>
    <lineage>
        <taxon>Bacteria</taxon>
        <taxon>Pseudomonadati</taxon>
        <taxon>Pseudomonadota</taxon>
        <taxon>Gammaproteobacteria</taxon>
        <taxon>Thiotrichales</taxon>
        <taxon>Francisellaceae</taxon>
        <taxon>Francisella</taxon>
    </lineage>
</organism>
<dbReference type="STRING" id="1542390.KX01_128"/>
<reference evidence="2" key="1">
    <citation type="submission" date="2014-10" db="EMBL/GenBank/DDBJ databases">
        <authorList>
            <person name="Kuske C.R."/>
            <person name="Challacombe J.F."/>
            <person name="Daligault H.E."/>
            <person name="Davenport K.W."/>
            <person name="Johnson S.L."/>
            <person name="Siddaramappa S."/>
            <person name="Petersen J.M."/>
        </authorList>
    </citation>
    <scope>NUCLEOTIDE SEQUENCE [LARGE SCALE GENOMIC DNA]</scope>
    <source>
        <strain evidence="2">CA97-1460</strain>
    </source>
</reference>
<sequence>MKYNYFDYKNDKLPTYGLVAYFAYRKLSDDKKQILYALDQIKSQIISCTELYDNIEVAKEKMNWWIKEMNSIKNNKTVSSPQLKLLLNHFDKDLLYKNIINDITHSIENSSQTERDFSNHIKVNFIGIETLKALYLNNFKEVDKTIIEQINKNNEIIRHIFCMPKHYYNQIIFDKKILPNMSQNDFNNICKAWLEEYKKIKANNALKPLRIMNKIHYKMMIKYLKKVKSPFKETLVFSPLTLLFYSI</sequence>
<dbReference type="Proteomes" id="UP000182521">
    <property type="component" value="Chromosome"/>
</dbReference>
<evidence type="ECO:0008006" key="3">
    <source>
        <dbReference type="Google" id="ProtNLM"/>
    </source>
</evidence>
<keyword evidence="2" id="KW-1185">Reference proteome</keyword>
<dbReference type="OrthoDB" id="5622938at2"/>
<dbReference type="RefSeq" id="WP_071663157.1">
    <property type="nucleotide sequence ID" value="NZ_CP009654.1"/>
</dbReference>
<proteinExistence type="predicted"/>
<dbReference type="AlphaFoldDB" id="A0A1J0KS35"/>
<evidence type="ECO:0000313" key="1">
    <source>
        <dbReference type="EMBL" id="APC96436.1"/>
    </source>
</evidence>
<protein>
    <recommendedName>
        <fullName evidence="3">Squalene/phytoene synthase family protein</fullName>
    </recommendedName>
</protein>
<accession>A0A1J0KS35</accession>
<gene>
    <name evidence="1" type="ORF">KX01_128</name>
</gene>